<dbReference type="EMBL" id="NEDP02003547">
    <property type="protein sequence ID" value="OWF48418.1"/>
    <property type="molecule type" value="Genomic_DNA"/>
</dbReference>
<dbReference type="Proteomes" id="UP000242188">
    <property type="component" value="Unassembled WGS sequence"/>
</dbReference>
<dbReference type="GO" id="GO:0005576">
    <property type="term" value="C:extracellular region"/>
    <property type="evidence" value="ECO:0007669"/>
    <property type="project" value="UniProtKB-SubCell"/>
</dbReference>
<dbReference type="PANTHER" id="PTHR24020:SF84">
    <property type="entry name" value="VWFA DOMAIN-CONTAINING PROTEIN"/>
    <property type="match status" value="1"/>
</dbReference>
<accession>A0A210QI03</accession>
<evidence type="ECO:0000256" key="7">
    <source>
        <dbReference type="SAM" id="SignalP"/>
    </source>
</evidence>
<evidence type="ECO:0000256" key="6">
    <source>
        <dbReference type="SAM" id="MobiDB-lite"/>
    </source>
</evidence>
<evidence type="ECO:0000313" key="9">
    <source>
        <dbReference type="EMBL" id="OWF48418.1"/>
    </source>
</evidence>
<keyword evidence="2" id="KW-0964">Secreted</keyword>
<reference evidence="9 10" key="1">
    <citation type="journal article" date="2017" name="Nat. Ecol. Evol.">
        <title>Scallop genome provides insights into evolution of bilaterian karyotype and development.</title>
        <authorList>
            <person name="Wang S."/>
            <person name="Zhang J."/>
            <person name="Jiao W."/>
            <person name="Li J."/>
            <person name="Xun X."/>
            <person name="Sun Y."/>
            <person name="Guo X."/>
            <person name="Huan P."/>
            <person name="Dong B."/>
            <person name="Zhang L."/>
            <person name="Hu X."/>
            <person name="Sun X."/>
            <person name="Wang J."/>
            <person name="Zhao C."/>
            <person name="Wang Y."/>
            <person name="Wang D."/>
            <person name="Huang X."/>
            <person name="Wang R."/>
            <person name="Lv J."/>
            <person name="Li Y."/>
            <person name="Zhang Z."/>
            <person name="Liu B."/>
            <person name="Lu W."/>
            <person name="Hui Y."/>
            <person name="Liang J."/>
            <person name="Zhou Z."/>
            <person name="Hou R."/>
            <person name="Li X."/>
            <person name="Liu Y."/>
            <person name="Li H."/>
            <person name="Ning X."/>
            <person name="Lin Y."/>
            <person name="Zhao L."/>
            <person name="Xing Q."/>
            <person name="Dou J."/>
            <person name="Li Y."/>
            <person name="Mao J."/>
            <person name="Guo H."/>
            <person name="Dou H."/>
            <person name="Li T."/>
            <person name="Mu C."/>
            <person name="Jiang W."/>
            <person name="Fu Q."/>
            <person name="Fu X."/>
            <person name="Miao Y."/>
            <person name="Liu J."/>
            <person name="Yu Q."/>
            <person name="Li R."/>
            <person name="Liao H."/>
            <person name="Li X."/>
            <person name="Kong Y."/>
            <person name="Jiang Z."/>
            <person name="Chourrout D."/>
            <person name="Li R."/>
            <person name="Bao Z."/>
        </authorList>
    </citation>
    <scope>NUCLEOTIDE SEQUENCE [LARGE SCALE GENOMIC DNA]</scope>
    <source>
        <strain evidence="9 10">PY_sf001</strain>
    </source>
</reference>
<organism evidence="9 10">
    <name type="scientific">Mizuhopecten yessoensis</name>
    <name type="common">Japanese scallop</name>
    <name type="synonym">Patinopecten yessoensis</name>
    <dbReference type="NCBI Taxonomy" id="6573"/>
    <lineage>
        <taxon>Eukaryota</taxon>
        <taxon>Metazoa</taxon>
        <taxon>Spiralia</taxon>
        <taxon>Lophotrochozoa</taxon>
        <taxon>Mollusca</taxon>
        <taxon>Bivalvia</taxon>
        <taxon>Autobranchia</taxon>
        <taxon>Pteriomorphia</taxon>
        <taxon>Pectinida</taxon>
        <taxon>Pectinoidea</taxon>
        <taxon>Pectinidae</taxon>
        <taxon>Mizuhopecten</taxon>
    </lineage>
</organism>
<dbReference type="InterPro" id="IPR036465">
    <property type="entry name" value="vWFA_dom_sf"/>
</dbReference>
<evidence type="ECO:0000256" key="3">
    <source>
        <dbReference type="ARBA" id="ARBA00022729"/>
    </source>
</evidence>
<dbReference type="CDD" id="cd01450">
    <property type="entry name" value="vWFA_subfamily_ECM"/>
    <property type="match status" value="2"/>
</dbReference>
<feature type="compositionally biased region" description="Low complexity" evidence="6">
    <location>
        <begin position="222"/>
        <end position="291"/>
    </location>
</feature>
<feature type="signal peptide" evidence="7">
    <location>
        <begin position="1"/>
        <end position="17"/>
    </location>
</feature>
<dbReference type="GO" id="GO:0005581">
    <property type="term" value="C:collagen trimer"/>
    <property type="evidence" value="ECO:0007669"/>
    <property type="project" value="UniProtKB-KW"/>
</dbReference>
<feature type="region of interest" description="Disordered" evidence="6">
    <location>
        <begin position="217"/>
        <end position="291"/>
    </location>
</feature>
<gene>
    <name evidence="9" type="ORF">KP79_PYT14775</name>
</gene>
<comment type="caution">
    <text evidence="9">The sequence shown here is derived from an EMBL/GenBank/DDBJ whole genome shotgun (WGS) entry which is preliminary data.</text>
</comment>
<keyword evidence="5" id="KW-0325">Glycoprotein</keyword>
<evidence type="ECO:0000313" key="10">
    <source>
        <dbReference type="Proteomes" id="UP000242188"/>
    </source>
</evidence>
<dbReference type="InterPro" id="IPR050525">
    <property type="entry name" value="ECM_Assembly_Org"/>
</dbReference>
<dbReference type="PANTHER" id="PTHR24020">
    <property type="entry name" value="COLLAGEN ALPHA"/>
    <property type="match status" value="1"/>
</dbReference>
<dbReference type="PROSITE" id="PS50234">
    <property type="entry name" value="VWFA"/>
    <property type="match status" value="2"/>
</dbReference>
<proteinExistence type="predicted"/>
<keyword evidence="10" id="KW-1185">Reference proteome</keyword>
<dbReference type="OrthoDB" id="10256829at2759"/>
<comment type="subcellular location">
    <subcellularLocation>
        <location evidence="1">Secreted</location>
    </subcellularLocation>
</comment>
<dbReference type="SMART" id="SM00327">
    <property type="entry name" value="VWA"/>
    <property type="match status" value="2"/>
</dbReference>
<dbReference type="SUPFAM" id="SSF53300">
    <property type="entry name" value="vWA-like"/>
    <property type="match status" value="3"/>
</dbReference>
<name>A0A210QI03_MIZYE</name>
<dbReference type="PRINTS" id="PR00453">
    <property type="entry name" value="VWFADOMAIN"/>
</dbReference>
<dbReference type="Pfam" id="PF00092">
    <property type="entry name" value="VWA"/>
    <property type="match status" value="2"/>
</dbReference>
<keyword evidence="4" id="KW-0677">Repeat</keyword>
<keyword evidence="9" id="KW-0176">Collagen</keyword>
<feature type="domain" description="VWFA" evidence="8">
    <location>
        <begin position="31"/>
        <end position="210"/>
    </location>
</feature>
<evidence type="ECO:0000256" key="2">
    <source>
        <dbReference type="ARBA" id="ARBA00022525"/>
    </source>
</evidence>
<dbReference type="InterPro" id="IPR002035">
    <property type="entry name" value="VWF_A"/>
</dbReference>
<feature type="chain" id="PRO_5012397245" evidence="7">
    <location>
        <begin position="18"/>
        <end position="689"/>
    </location>
</feature>
<sequence>MKLFLLFAALAILQVYAQRRTTESLCDEAADVVFVLDTSSSIWTKDFTKQLEFVDSVVSQFNVSPNDTRVAVMTFARNHYVIFKLNRYKNVIDVKAAIKRIRHRQGSMTNTGPAIRFMSSRMFTRGNGGRENMPHIAIVITDGKSQRSTETLKAAMAAQEKDIEIYAIGVGPNVKESELRGIASDPDDRYFFYVDNYDALLHEKDVFKQRACRGSSTRSIVPTTTTPTPRPTTARPITARPTTARPTTAKPTTDRPTTARPITARPTTQMATTTTTTRAPRTTPYYRYTPRRTTSWPLPPIGDIDPGFFIKACTGKPADIYILMDSSTSIGRFNFQRQKTFVKNMVSRFDISQDKTRVGVVTFSNEYNLDVPLGSANDANSLSEAIQRIPYSYGTTNTADAIRFVRERGFTEERRREGVAHIIIVLTDGLSRDQLLTKQESELARDQGIYLFAIGIGNGAQLEELQNIGNKPHDKYVFQVRSFRALDSIKDLLASRTCEVDIEKLCGSRDMSDVVFMYDVLSLGQMKTNYISKFVAKIVQSLDIPSGNVRIGRMLYDCLNDAYSALSSPADIHVWSNQVLPGITDLIRKLRASGFSSPNGGRIGAKSVAVVFLDSRLHNINEVVKQMAKSPDTHFVTVVIGADESTVIPYLSHNTFIRVPTYRELFSYKDAFLELLCPVLDVEFFHIKL</sequence>
<evidence type="ECO:0000256" key="5">
    <source>
        <dbReference type="ARBA" id="ARBA00023180"/>
    </source>
</evidence>
<dbReference type="Gene3D" id="3.40.50.410">
    <property type="entry name" value="von Willebrand factor, type A domain"/>
    <property type="match status" value="2"/>
</dbReference>
<dbReference type="FunFam" id="3.40.50.410:FF:000004">
    <property type="entry name" value="collagen alpha-6(VI) chain"/>
    <property type="match status" value="2"/>
</dbReference>
<feature type="domain" description="VWFA" evidence="8">
    <location>
        <begin position="319"/>
        <end position="493"/>
    </location>
</feature>
<evidence type="ECO:0000259" key="8">
    <source>
        <dbReference type="PROSITE" id="PS50234"/>
    </source>
</evidence>
<dbReference type="AlphaFoldDB" id="A0A210QI03"/>
<evidence type="ECO:0000256" key="4">
    <source>
        <dbReference type="ARBA" id="ARBA00022737"/>
    </source>
</evidence>
<keyword evidence="3 7" id="KW-0732">Signal</keyword>
<protein>
    <submittedName>
        <fullName evidence="9">Collagen alpha-1(XII) chain</fullName>
    </submittedName>
</protein>
<evidence type="ECO:0000256" key="1">
    <source>
        <dbReference type="ARBA" id="ARBA00004613"/>
    </source>
</evidence>